<dbReference type="RefSeq" id="WP_317970159.1">
    <property type="nucleotide sequence ID" value="NZ_CP129118.1"/>
</dbReference>
<accession>A0ABZ0L879</accession>
<dbReference type="InterPro" id="IPR050695">
    <property type="entry name" value="N-acetylmuramoyl_amidase_3"/>
</dbReference>
<dbReference type="EMBL" id="CP129118">
    <property type="protein sequence ID" value="WOV88764.1"/>
    <property type="molecule type" value="Genomic_DNA"/>
</dbReference>
<dbReference type="PIRSF" id="PIRSF037846">
    <property type="entry name" value="Autolysin_YrvJ_prd"/>
    <property type="match status" value="1"/>
</dbReference>
<feature type="domain" description="SH3b" evidence="3">
    <location>
        <begin position="250"/>
        <end position="314"/>
    </location>
</feature>
<dbReference type="Gene3D" id="3.40.630.40">
    <property type="entry name" value="Zn-dependent exopeptidases"/>
    <property type="match status" value="1"/>
</dbReference>
<organism evidence="4 5">
    <name type="scientific">Sporosarcina oncorhynchi</name>
    <dbReference type="NCBI Taxonomy" id="3056444"/>
    <lineage>
        <taxon>Bacteria</taxon>
        <taxon>Bacillati</taxon>
        <taxon>Bacillota</taxon>
        <taxon>Bacilli</taxon>
        <taxon>Bacillales</taxon>
        <taxon>Caryophanaceae</taxon>
        <taxon>Sporosarcina</taxon>
    </lineage>
</organism>
<feature type="domain" description="SH3b" evidence="3">
    <location>
        <begin position="176"/>
        <end position="239"/>
    </location>
</feature>
<evidence type="ECO:0000259" key="3">
    <source>
        <dbReference type="PROSITE" id="PS51781"/>
    </source>
</evidence>
<evidence type="ECO:0000313" key="4">
    <source>
        <dbReference type="EMBL" id="WOV88764.1"/>
    </source>
</evidence>
<dbReference type="InterPro" id="IPR002508">
    <property type="entry name" value="MurNAc-LAA_cat"/>
</dbReference>
<dbReference type="PANTHER" id="PTHR30404:SF0">
    <property type="entry name" value="N-ACETYLMURAMOYL-L-ALANINE AMIDASE AMIC"/>
    <property type="match status" value="1"/>
</dbReference>
<dbReference type="PANTHER" id="PTHR30404">
    <property type="entry name" value="N-ACETYLMURAMOYL-L-ALANINE AMIDASE"/>
    <property type="match status" value="1"/>
</dbReference>
<dbReference type="Gene3D" id="2.30.30.40">
    <property type="entry name" value="SH3 Domains"/>
    <property type="match status" value="4"/>
</dbReference>
<evidence type="ECO:0000313" key="5">
    <source>
        <dbReference type="Proteomes" id="UP001303902"/>
    </source>
</evidence>
<dbReference type="SMART" id="SM00287">
    <property type="entry name" value="SH3b"/>
    <property type="match status" value="4"/>
</dbReference>
<dbReference type="InterPro" id="IPR017293">
    <property type="entry name" value="N-acetylmuramoyl-L-ala_amidase"/>
</dbReference>
<dbReference type="PROSITE" id="PS51781">
    <property type="entry name" value="SH3B"/>
    <property type="match status" value="4"/>
</dbReference>
<proteinExistence type="predicted"/>
<reference evidence="4 5" key="1">
    <citation type="submission" date="2023-06" db="EMBL/GenBank/DDBJ databases">
        <title>Sporosarcina sp. nov., isolated from Korean tranditional fermented seafood 'Jeotgal'.</title>
        <authorList>
            <person name="Yang A.I."/>
            <person name="Shin N.-R."/>
        </authorList>
    </citation>
    <scope>NUCLEOTIDE SEQUENCE [LARGE SCALE GENOMIC DNA]</scope>
    <source>
        <strain evidence="4 5">T2O-4</strain>
    </source>
</reference>
<dbReference type="EC" id="3.5.1.28" evidence="4"/>
<keyword evidence="1 4" id="KW-0378">Hydrolase</keyword>
<dbReference type="InterPro" id="IPR003646">
    <property type="entry name" value="SH3-like_bac-type"/>
</dbReference>
<keyword evidence="5" id="KW-1185">Reference proteome</keyword>
<dbReference type="Pfam" id="PF01520">
    <property type="entry name" value="Amidase_3"/>
    <property type="match status" value="1"/>
</dbReference>
<gene>
    <name evidence="4" type="ORF">QWT69_06555</name>
</gene>
<evidence type="ECO:0000256" key="1">
    <source>
        <dbReference type="ARBA" id="ARBA00022801"/>
    </source>
</evidence>
<evidence type="ECO:0000256" key="2">
    <source>
        <dbReference type="ARBA" id="ARBA00023316"/>
    </source>
</evidence>
<feature type="domain" description="SH3b" evidence="3">
    <location>
        <begin position="28"/>
        <end position="89"/>
    </location>
</feature>
<dbReference type="SMART" id="SM00646">
    <property type="entry name" value="Ami_3"/>
    <property type="match status" value="1"/>
</dbReference>
<sequence>MSKSCKWILAFILFFSFVYELPPISAKGEMVTINTNSLNVRSGPGLTYAVTGSLKSGARAEVISVSGEWLEIQMDSGTGWIASWLVKSDETSQSVNKTAVSKVDALNIRTEPSLSAAVISKMNAGDKAIITGRKGEWIAITRNGTDGWVHTDYITEMSETVTETAVNERENDNASSDKFTVAVDVLNVRKEPGLSSKVMTQIRRNETYAVEKVDGNWVRIAFEKDKSGWVYTFHGTMGTGSTSSSQSSIEPAKKVTVLTNGTNIRSSATTSSEIVTRVNAGERLDVVNEDGDWFKVALPSGDQAFIAKWVVSTGTVAQVDTPTQPQTSSRSKGTLKGLTIVVDAGHGGNDRGTTGLQGTDEKVLTLMTAESLAAKLKAAGANVVMTRESDTYISLRKRASIGQQSNVDAFISLHYDANPDSSITGFTTYYTHGNQKAIASSINEGLASAVSLRNRGAQPANFLVLRENKANAILIELGFLSNPTEERMLTTEMFREQATHGIYQGLLDYFNAN</sequence>
<dbReference type="Proteomes" id="UP001303902">
    <property type="component" value="Chromosome"/>
</dbReference>
<dbReference type="CDD" id="cd02696">
    <property type="entry name" value="MurNAc-LAA"/>
    <property type="match status" value="1"/>
</dbReference>
<name>A0ABZ0L879_9BACL</name>
<protein>
    <submittedName>
        <fullName evidence="4">N-acetylmuramoyl-L-alanine amidase</fullName>
        <ecNumber evidence="4">3.5.1.28</ecNumber>
    </submittedName>
</protein>
<keyword evidence="2" id="KW-0961">Cell wall biogenesis/degradation</keyword>
<dbReference type="SUPFAM" id="SSF53187">
    <property type="entry name" value="Zn-dependent exopeptidases"/>
    <property type="match status" value="1"/>
</dbReference>
<dbReference type="GO" id="GO:0008745">
    <property type="term" value="F:N-acetylmuramoyl-L-alanine amidase activity"/>
    <property type="evidence" value="ECO:0007669"/>
    <property type="project" value="UniProtKB-EC"/>
</dbReference>
<dbReference type="Pfam" id="PF08239">
    <property type="entry name" value="SH3_3"/>
    <property type="match status" value="4"/>
</dbReference>
<feature type="domain" description="SH3b" evidence="3">
    <location>
        <begin position="96"/>
        <end position="158"/>
    </location>
</feature>